<proteinExistence type="predicted"/>
<dbReference type="Proteomes" id="UP001060170">
    <property type="component" value="Chromosome 18"/>
</dbReference>
<keyword evidence="2" id="KW-1185">Reference proteome</keyword>
<reference evidence="2" key="2">
    <citation type="journal article" date="2018" name="Mol. Plant Microbe Interact.">
        <title>Genome sequence resources for the wheat stripe rust pathogen (Puccinia striiformis f. sp. tritici) and the barley stripe rust pathogen (Puccinia striiformis f. sp. hordei).</title>
        <authorList>
            <person name="Xia C."/>
            <person name="Wang M."/>
            <person name="Yin C."/>
            <person name="Cornejo O.E."/>
            <person name="Hulbert S.H."/>
            <person name="Chen X."/>
        </authorList>
    </citation>
    <scope>NUCLEOTIDE SEQUENCE [LARGE SCALE GENOMIC DNA]</scope>
    <source>
        <strain evidence="2">93-210</strain>
    </source>
</reference>
<sequence>MEHGNRLKFLSYLIKVNYSDNCNIKSGLLNLIKEILGEPSLLLVPNPISDPLTANQRKEEIAQIGQVIQHLVLVAIQSVPFDLPLMDSNLESHSHPNNQEIKELLRLLVDLLHLVYLLFKIDLCNLTGIKKGTLNKQIQDFSVSTTYDWISTTTHHNDVNTESNWKSISNQNGGPSLDIESLIHCCIETLLPLCMVVFNQT</sequence>
<comment type="caution">
    <text evidence="1">The sequence shown here is derived from an EMBL/GenBank/DDBJ whole genome shotgun (WGS) entry which is preliminary data.</text>
</comment>
<evidence type="ECO:0000313" key="1">
    <source>
        <dbReference type="EMBL" id="KAI7935548.1"/>
    </source>
</evidence>
<reference evidence="1 2" key="3">
    <citation type="journal article" date="2022" name="Microbiol. Spectr.">
        <title>Folding features and dynamics of 3D genome architecture in plant fungal pathogens.</title>
        <authorList>
            <person name="Xia C."/>
        </authorList>
    </citation>
    <scope>NUCLEOTIDE SEQUENCE [LARGE SCALE GENOMIC DNA]</scope>
    <source>
        <strain evidence="1 2">93-210</strain>
    </source>
</reference>
<dbReference type="EMBL" id="CM045882">
    <property type="protein sequence ID" value="KAI7935548.1"/>
    <property type="molecule type" value="Genomic_DNA"/>
</dbReference>
<evidence type="ECO:0000313" key="2">
    <source>
        <dbReference type="Proteomes" id="UP001060170"/>
    </source>
</evidence>
<name>A0ACC0DQM4_9BASI</name>
<accession>A0ACC0DQM4</accession>
<reference evidence="2" key="1">
    <citation type="journal article" date="2018" name="BMC Genomics">
        <title>Genomic insights into host adaptation between the wheat stripe rust pathogen (Puccinia striiformis f. sp. tritici) and the barley stripe rust pathogen (Puccinia striiformis f. sp. hordei).</title>
        <authorList>
            <person name="Xia C."/>
            <person name="Wang M."/>
            <person name="Yin C."/>
            <person name="Cornejo O.E."/>
            <person name="Hulbert S.H."/>
            <person name="Chen X."/>
        </authorList>
    </citation>
    <scope>NUCLEOTIDE SEQUENCE [LARGE SCALE GENOMIC DNA]</scope>
    <source>
        <strain evidence="2">93-210</strain>
    </source>
</reference>
<protein>
    <submittedName>
        <fullName evidence="1">Uncharacterized protein</fullName>
    </submittedName>
</protein>
<organism evidence="1 2">
    <name type="scientific">Puccinia striiformis f. sp. tritici</name>
    <dbReference type="NCBI Taxonomy" id="168172"/>
    <lineage>
        <taxon>Eukaryota</taxon>
        <taxon>Fungi</taxon>
        <taxon>Dikarya</taxon>
        <taxon>Basidiomycota</taxon>
        <taxon>Pucciniomycotina</taxon>
        <taxon>Pucciniomycetes</taxon>
        <taxon>Pucciniales</taxon>
        <taxon>Pucciniaceae</taxon>
        <taxon>Puccinia</taxon>
    </lineage>
</organism>
<gene>
    <name evidence="1" type="ORF">MJO28_016419</name>
</gene>